<evidence type="ECO:0000313" key="3">
    <source>
        <dbReference type="Proteomes" id="UP001315278"/>
    </source>
</evidence>
<dbReference type="Pfam" id="PF12276">
    <property type="entry name" value="DUF3617"/>
    <property type="match status" value="1"/>
</dbReference>
<evidence type="ECO:0000256" key="1">
    <source>
        <dbReference type="SAM" id="SignalP"/>
    </source>
</evidence>
<comment type="caution">
    <text evidence="2">The sequence shown here is derived from an EMBL/GenBank/DDBJ whole genome shotgun (WGS) entry which is preliminary data.</text>
</comment>
<evidence type="ECO:0000313" key="2">
    <source>
        <dbReference type="EMBL" id="MBR0798814.1"/>
    </source>
</evidence>
<dbReference type="EMBL" id="JAFCJH010000031">
    <property type="protein sequence ID" value="MBR0798814.1"/>
    <property type="molecule type" value="Genomic_DNA"/>
</dbReference>
<dbReference type="Proteomes" id="UP001315278">
    <property type="component" value="Unassembled WGS sequence"/>
</dbReference>
<feature type="signal peptide" evidence="1">
    <location>
        <begin position="1"/>
        <end position="18"/>
    </location>
</feature>
<keyword evidence="1" id="KW-0732">Signal</keyword>
<organism evidence="2 3">
    <name type="scientific">Bradyrhizobium jicamae</name>
    <dbReference type="NCBI Taxonomy" id="280332"/>
    <lineage>
        <taxon>Bacteria</taxon>
        <taxon>Pseudomonadati</taxon>
        <taxon>Pseudomonadota</taxon>
        <taxon>Alphaproteobacteria</taxon>
        <taxon>Hyphomicrobiales</taxon>
        <taxon>Nitrobacteraceae</taxon>
        <taxon>Bradyrhizobium</taxon>
    </lineage>
</organism>
<dbReference type="InterPro" id="IPR022061">
    <property type="entry name" value="DUF3617"/>
</dbReference>
<keyword evidence="3" id="KW-1185">Reference proteome</keyword>
<sequence>MRFFPVVLLVVCATPALAADDLRRKPGLWEVKTVIGDGKTPARVVRQCIDATTDQMLQSIAGPFNPATCPERNVSHAAGGLAVDFKCAVAGKPATAHSVMTGSFDDAYTLTVTAESDEFAGGKMIMTMDGKWLGACSADQKPGDVVLGNGMKINVPELQKKSLSTIPMPPPQDK</sequence>
<name>A0ABS5FPS7_9BRAD</name>
<proteinExistence type="predicted"/>
<feature type="chain" id="PRO_5046937225" evidence="1">
    <location>
        <begin position="19"/>
        <end position="174"/>
    </location>
</feature>
<dbReference type="RefSeq" id="WP_212395380.1">
    <property type="nucleotide sequence ID" value="NZ_JAFCJH010000031.1"/>
</dbReference>
<gene>
    <name evidence="2" type="ORF">JQ615_25845</name>
</gene>
<accession>A0ABS5FPS7</accession>
<protein>
    <submittedName>
        <fullName evidence="2">DUF3617 family protein</fullName>
    </submittedName>
</protein>
<reference evidence="3" key="1">
    <citation type="journal article" date="2021" name="ISME J.">
        <title>Evolutionary origin and ecological implication of a unique nif island in free-living Bradyrhizobium lineages.</title>
        <authorList>
            <person name="Tao J."/>
        </authorList>
    </citation>
    <scope>NUCLEOTIDE SEQUENCE [LARGE SCALE GENOMIC DNA]</scope>
    <source>
        <strain evidence="3">SZCCT0434</strain>
    </source>
</reference>